<dbReference type="Pfam" id="PF16403">
    <property type="entry name" value="Bact_surface_Ig-like"/>
    <property type="match status" value="1"/>
</dbReference>
<proteinExistence type="predicted"/>
<protein>
    <recommendedName>
        <fullName evidence="2">Pesticidal crystal protein Cry22Aa Ig-like domain-containing protein</fullName>
    </recommendedName>
</protein>
<feature type="compositionally biased region" description="Pro residues" evidence="1">
    <location>
        <begin position="1185"/>
        <end position="1199"/>
    </location>
</feature>
<comment type="caution">
    <text evidence="3">The sequence shown here is derived from an EMBL/GenBank/DDBJ whole genome shotgun (WGS) entry which is preliminary data.</text>
</comment>
<evidence type="ECO:0000313" key="3">
    <source>
        <dbReference type="EMBL" id="KAK3281361.1"/>
    </source>
</evidence>
<feature type="compositionally biased region" description="Pro residues" evidence="1">
    <location>
        <begin position="82"/>
        <end position="91"/>
    </location>
</feature>
<feature type="region of interest" description="Disordered" evidence="1">
    <location>
        <begin position="1181"/>
        <end position="1226"/>
    </location>
</feature>
<evidence type="ECO:0000256" key="1">
    <source>
        <dbReference type="SAM" id="MobiDB-lite"/>
    </source>
</evidence>
<accession>A0AAE0GPU7</accession>
<reference evidence="3 4" key="1">
    <citation type="journal article" date="2015" name="Genome Biol. Evol.">
        <title>Comparative Genomics of a Bacterivorous Green Alga Reveals Evolutionary Causalities and Consequences of Phago-Mixotrophic Mode of Nutrition.</title>
        <authorList>
            <person name="Burns J.A."/>
            <person name="Paasch A."/>
            <person name="Narechania A."/>
            <person name="Kim E."/>
        </authorList>
    </citation>
    <scope>NUCLEOTIDE SEQUENCE [LARGE SCALE GENOMIC DNA]</scope>
    <source>
        <strain evidence="3 4">PLY_AMNH</strain>
    </source>
</reference>
<organism evidence="3 4">
    <name type="scientific">Cymbomonas tetramitiformis</name>
    <dbReference type="NCBI Taxonomy" id="36881"/>
    <lineage>
        <taxon>Eukaryota</taxon>
        <taxon>Viridiplantae</taxon>
        <taxon>Chlorophyta</taxon>
        <taxon>Pyramimonadophyceae</taxon>
        <taxon>Pyramimonadales</taxon>
        <taxon>Pyramimonadaceae</taxon>
        <taxon>Cymbomonas</taxon>
    </lineage>
</organism>
<feature type="compositionally biased region" description="Pro residues" evidence="1">
    <location>
        <begin position="1207"/>
        <end position="1222"/>
    </location>
</feature>
<gene>
    <name evidence="3" type="ORF">CYMTET_10848</name>
</gene>
<dbReference type="EMBL" id="LGRX02003871">
    <property type="protein sequence ID" value="KAK3281361.1"/>
    <property type="molecule type" value="Genomic_DNA"/>
</dbReference>
<dbReference type="Gene3D" id="2.60.40.10">
    <property type="entry name" value="Immunoglobulins"/>
    <property type="match status" value="3"/>
</dbReference>
<sequence>MAASAGVSTSDVVIVSITAGSVQVASQVTLGSSATVSASTFAALLESSPASVFIDASFSAYGTPVTYNLTSSTSSATSSPSASPPPPPPLPSTSTPTSSPTMQSASSDVQLQKNMTIAGSSSATMSDDDTATVVTAVANETAVSESSVAILSSTSTSETSSRRQVLQSGSATYAHSMTFGLNCASAEADSLSTTLDAAFSSGAIANRLMEHLAGSHGAFTVQHTPSMIHTPTHTGGESSVPNTLTPTGASTLPPQSLPGEADWIDEFNPTTLQPEMDASPNQTLVSNLTYATQLPTALPPATTLSPALSLAPNTTTQLPTALPPEYEEVVVEYEEPEPDFAPPVITLTGDAMVEVEQFSTYTDSGAVANDLVDGAVRCWRVDDLGTELDTSEVTPAGAPHVLVYRAEDASGNGAEEQRQVAVVSPCVDPSYLCDRDSTEDPILCATCSASGDGQAEEWTCLCLASFETGNNVEVEEFVPVADVTPPVLTLLGDGTLAQTSGGAWLMIHYVEIHGTFNDPGVEAVDDIDGNITARVSSYGVGAVDTSVETPTESPYVITYNVADHSGNLAAEVRRRVYVLNSCPEGELPCGDASTGGEVECSENGLCSSVSMGEEEEVAVNELPAVHLTGPATIQVDQGAGYGACFEGAALSTICDRGATATDVEDGNLDSMVTACSTDGVDYKFEKKGLTGCSHIDTNIPGTYSVLFEVYDSSGGYAQAVRNVTVKAACGAGERLCSDAVTCSEDGVCLSDMTGAGAEEEEEVPPPTLWLRNSSVLSAFIEIKQYQSYAKCAAGVAPSKDELCELGAEAEHLVDGNLTATVLSCPPDSCLSTGCPGHEFVAKGLEDCLNTGADVGTIIEIKFMSKRQVAPGETSKRQVTPGETLKRQMAPGETSKRQVTPGEALKRQVAPAGAVTGEECGRGAAPSQGLEGCPRGRGDRVPGAHHEDFTCSSLECDSRDALLESDATPPDVVPPVITLLHGSPLRLSYGVPEEGLSLIPCPSQNETDGCYAVAVDDTDGDVSARISVAAVTSSTGDVCSVEMAPLAECFPSTYTYEYQAVDEAGNVATATLLVELVEEAKVNAELRITAASTNPADAASEAACLLNASTAENAAFRSGIAQLLNDQADASAGIPLTAEDIEVVNVTASPKQDGGFDLLVEFATAAAVAGGDTSSATARRHLLTAPPQPSPPSTTGPPSPVGDSSTSSPPPDSASAQPPPPYAPLWSRCRTPVQETEVSPALARADDLAAVLQSASSPGGDMGSYLAAAASEQNASLSTDVAGLTNNASSQQVTGEVDEVAALAAAIKAEMATLTAGAESSAAALDEVESLVAQNPEGAEVEPRFQQKQDSWVEGQTQQQEYNSELGDGMTLSLTNQNALDEAAAALVIVRAFTPPPPHKRHRNSNRRCH</sequence>
<keyword evidence="4" id="KW-1185">Reference proteome</keyword>
<dbReference type="InterPro" id="IPR013783">
    <property type="entry name" value="Ig-like_fold"/>
</dbReference>
<evidence type="ECO:0000259" key="2">
    <source>
        <dbReference type="Pfam" id="PF16403"/>
    </source>
</evidence>
<evidence type="ECO:0000313" key="4">
    <source>
        <dbReference type="Proteomes" id="UP001190700"/>
    </source>
</evidence>
<dbReference type="InterPro" id="IPR032179">
    <property type="entry name" value="Cry22Aa_Ig-like"/>
</dbReference>
<dbReference type="Proteomes" id="UP001190700">
    <property type="component" value="Unassembled WGS sequence"/>
</dbReference>
<feature type="domain" description="Pesticidal crystal protein Cry22Aa Ig-like" evidence="2">
    <location>
        <begin position="510"/>
        <end position="578"/>
    </location>
</feature>
<name>A0AAE0GPU7_9CHLO</name>
<feature type="compositionally biased region" description="Low complexity" evidence="1">
    <location>
        <begin position="70"/>
        <end position="81"/>
    </location>
</feature>
<feature type="compositionally biased region" description="Low complexity" evidence="1">
    <location>
        <begin position="92"/>
        <end position="107"/>
    </location>
</feature>
<feature type="region of interest" description="Disordered" evidence="1">
    <location>
        <begin position="868"/>
        <end position="939"/>
    </location>
</feature>
<feature type="region of interest" description="Disordered" evidence="1">
    <location>
        <begin position="69"/>
        <end position="109"/>
    </location>
</feature>